<keyword evidence="9 17" id="KW-0675">Receptor</keyword>
<sequence>MSRRLLALAALCIAAVSTAQTPPARPTPKPPAMAASAGAAASAPAPAASGVPNRLERVEVSGGPTANSRRRNSTASKIVIEREDLDRYGDTVLGDVLRRLPGVTIGGRAGRGGDIRMRGLGSGFTQILVDGERAPAGFAVEDLPPDQVERIEIYRAPTAETGARAIAGTINIILREPLQKSNHEVRVTLGQDRGEPQADFSWTRNLKWGGPNGDDVAGALSTNGGVHRRFNNIDSHNRVTDTDTGDVTDDIAQIGTSMGRSANLNGNARLRWKYSDTLSFNIAPFFALSQNKGSSQNIAEGFTTGLDPLTNQPVTSDYLRDVHGNSDGHMHNVRVNLSASYRPQVGETWDIRVGRGSFKNVSNSERRETKTANGATSERVQDDHNSATEDQTTLSGKWSLKTAQEHQWVTGLETERSDRLQLRDTTVNGAVIPGLVKFGNTLGSSNQRFATYTQDEWSPTKQWSVYAGIRYERIETRADAAGTLPETRNVSQVTSPLFHLLWKPEALPKDQVRLSLTRSYRSPNLNDLVARPSINSTYPEGPNRQTDADRAGNPDLKPELATGVDLSLEHWLPTGGIVSGSAFVRDIKSLIRSQVLLENVSWDTSPRWVSRPRNMEGARTMGFEFEVKARLDELWEEAPPELQLMLLRFNVALFKSEVKGIPGSNNRLDQQPKGSLNVGIDHRWKALGLNFGSGFNFNYVPASRVQQTEALRREETARRQFDAYLSWASGAVRDGINWRLSMANLFPRDASVSTEGIDVANHRLTESWSNNKTFRVISLRADLRF</sequence>
<organism evidence="17 18">
    <name type="scientific">Pelomonas nitida</name>
    <dbReference type="NCBI Taxonomy" id="3299027"/>
    <lineage>
        <taxon>Bacteria</taxon>
        <taxon>Pseudomonadati</taxon>
        <taxon>Pseudomonadota</taxon>
        <taxon>Betaproteobacteria</taxon>
        <taxon>Burkholderiales</taxon>
        <taxon>Sphaerotilaceae</taxon>
        <taxon>Roseateles</taxon>
    </lineage>
</organism>
<keyword evidence="6 14" id="KW-0732">Signal</keyword>
<dbReference type="Pfam" id="PF00593">
    <property type="entry name" value="TonB_dep_Rec_b-barrel"/>
    <property type="match status" value="1"/>
</dbReference>
<evidence type="ECO:0000256" key="6">
    <source>
        <dbReference type="ARBA" id="ARBA00022729"/>
    </source>
</evidence>
<evidence type="ECO:0000256" key="1">
    <source>
        <dbReference type="ARBA" id="ARBA00004571"/>
    </source>
</evidence>
<accession>A0ABW7G8G2</accession>
<feature type="domain" description="TonB-dependent receptor-like beta-barrel" evidence="15">
    <location>
        <begin position="302"/>
        <end position="745"/>
    </location>
</feature>
<dbReference type="PROSITE" id="PS52016">
    <property type="entry name" value="TONB_DEPENDENT_REC_3"/>
    <property type="match status" value="1"/>
</dbReference>
<protein>
    <submittedName>
        <fullName evidence="17">TonB-dependent receptor plug domain-containing protein</fullName>
    </submittedName>
</protein>
<dbReference type="Proteomes" id="UP001606305">
    <property type="component" value="Unassembled WGS sequence"/>
</dbReference>
<feature type="region of interest" description="Disordered" evidence="13">
    <location>
        <begin position="19"/>
        <end position="54"/>
    </location>
</feature>
<comment type="subcellular location">
    <subcellularLocation>
        <location evidence="1 11">Cell outer membrane</location>
        <topology evidence="1 11">Multi-pass membrane protein</topology>
    </subcellularLocation>
</comment>
<feature type="compositionally biased region" description="Low complexity" evidence="13">
    <location>
        <begin position="32"/>
        <end position="49"/>
    </location>
</feature>
<evidence type="ECO:0000256" key="5">
    <source>
        <dbReference type="ARBA" id="ARBA00022692"/>
    </source>
</evidence>
<keyword evidence="18" id="KW-1185">Reference proteome</keyword>
<dbReference type="PANTHER" id="PTHR30069:SF29">
    <property type="entry name" value="HEMOGLOBIN AND HEMOGLOBIN-HAPTOGLOBIN-BINDING PROTEIN 1-RELATED"/>
    <property type="match status" value="1"/>
</dbReference>
<feature type="compositionally biased region" description="Basic and acidic residues" evidence="13">
    <location>
        <begin position="546"/>
        <end position="558"/>
    </location>
</feature>
<evidence type="ECO:0000256" key="10">
    <source>
        <dbReference type="ARBA" id="ARBA00023237"/>
    </source>
</evidence>
<feature type="region of interest" description="Disordered" evidence="13">
    <location>
        <begin position="531"/>
        <end position="558"/>
    </location>
</feature>
<keyword evidence="3 11" id="KW-0813">Transport</keyword>
<dbReference type="Gene3D" id="2.40.170.20">
    <property type="entry name" value="TonB-dependent receptor, beta-barrel domain"/>
    <property type="match status" value="1"/>
</dbReference>
<evidence type="ECO:0000256" key="11">
    <source>
        <dbReference type="PROSITE-ProRule" id="PRU01360"/>
    </source>
</evidence>
<reference evidence="17 18" key="1">
    <citation type="submission" date="2024-09" db="EMBL/GenBank/DDBJ databases">
        <title>Novel species of the genus Pelomonas and Roseateles isolated from streams.</title>
        <authorList>
            <person name="Lu H."/>
        </authorList>
    </citation>
    <scope>NUCLEOTIDE SEQUENCE [LARGE SCALE GENOMIC DNA]</scope>
    <source>
        <strain evidence="17 18">BYS96W</strain>
    </source>
</reference>
<dbReference type="InterPro" id="IPR036942">
    <property type="entry name" value="Beta-barrel_TonB_sf"/>
</dbReference>
<proteinExistence type="inferred from homology"/>
<comment type="similarity">
    <text evidence="2 11 12">Belongs to the TonB-dependent receptor family.</text>
</comment>
<comment type="caution">
    <text evidence="17">The sequence shown here is derived from an EMBL/GenBank/DDBJ whole genome shotgun (WGS) entry which is preliminary data.</text>
</comment>
<evidence type="ECO:0000256" key="3">
    <source>
        <dbReference type="ARBA" id="ARBA00022448"/>
    </source>
</evidence>
<evidence type="ECO:0000256" key="13">
    <source>
        <dbReference type="SAM" id="MobiDB-lite"/>
    </source>
</evidence>
<evidence type="ECO:0000256" key="8">
    <source>
        <dbReference type="ARBA" id="ARBA00023136"/>
    </source>
</evidence>
<dbReference type="CDD" id="cd01347">
    <property type="entry name" value="ligand_gated_channel"/>
    <property type="match status" value="1"/>
</dbReference>
<feature type="region of interest" description="Disordered" evidence="13">
    <location>
        <begin position="360"/>
        <end position="395"/>
    </location>
</feature>
<evidence type="ECO:0000256" key="12">
    <source>
        <dbReference type="RuleBase" id="RU003357"/>
    </source>
</evidence>
<evidence type="ECO:0000259" key="15">
    <source>
        <dbReference type="Pfam" id="PF00593"/>
    </source>
</evidence>
<keyword evidence="7 12" id="KW-0798">TonB box</keyword>
<gene>
    <name evidence="17" type="ORF">ACG00X_15470</name>
</gene>
<feature type="signal peptide" evidence="14">
    <location>
        <begin position="1"/>
        <end position="19"/>
    </location>
</feature>
<dbReference type="PANTHER" id="PTHR30069">
    <property type="entry name" value="TONB-DEPENDENT OUTER MEMBRANE RECEPTOR"/>
    <property type="match status" value="1"/>
</dbReference>
<evidence type="ECO:0000256" key="2">
    <source>
        <dbReference type="ARBA" id="ARBA00009810"/>
    </source>
</evidence>
<dbReference type="SUPFAM" id="SSF56935">
    <property type="entry name" value="Porins"/>
    <property type="match status" value="1"/>
</dbReference>
<keyword evidence="8 11" id="KW-0472">Membrane</keyword>
<evidence type="ECO:0000313" key="18">
    <source>
        <dbReference type="Proteomes" id="UP001606305"/>
    </source>
</evidence>
<keyword evidence="5 11" id="KW-0812">Transmembrane</keyword>
<dbReference type="InterPro" id="IPR000531">
    <property type="entry name" value="Beta-barrel_TonB"/>
</dbReference>
<dbReference type="InterPro" id="IPR012910">
    <property type="entry name" value="Plug_dom"/>
</dbReference>
<evidence type="ECO:0000256" key="14">
    <source>
        <dbReference type="SAM" id="SignalP"/>
    </source>
</evidence>
<dbReference type="Pfam" id="PF07715">
    <property type="entry name" value="Plug"/>
    <property type="match status" value="1"/>
</dbReference>
<dbReference type="InterPro" id="IPR039426">
    <property type="entry name" value="TonB-dep_rcpt-like"/>
</dbReference>
<evidence type="ECO:0000313" key="17">
    <source>
        <dbReference type="EMBL" id="MFG6458238.1"/>
    </source>
</evidence>
<dbReference type="Gene3D" id="2.170.130.10">
    <property type="entry name" value="TonB-dependent receptor, plug domain"/>
    <property type="match status" value="1"/>
</dbReference>
<evidence type="ECO:0000259" key="16">
    <source>
        <dbReference type="Pfam" id="PF07715"/>
    </source>
</evidence>
<dbReference type="RefSeq" id="WP_394489091.1">
    <property type="nucleotide sequence ID" value="NZ_JBIGIA010000011.1"/>
</dbReference>
<keyword evidence="4 11" id="KW-1134">Transmembrane beta strand</keyword>
<name>A0ABW7G8G2_9BURK</name>
<feature type="chain" id="PRO_5047306648" evidence="14">
    <location>
        <begin position="20"/>
        <end position="785"/>
    </location>
</feature>
<dbReference type="EMBL" id="JBIGIA010000011">
    <property type="protein sequence ID" value="MFG6458238.1"/>
    <property type="molecule type" value="Genomic_DNA"/>
</dbReference>
<dbReference type="InterPro" id="IPR037066">
    <property type="entry name" value="Plug_dom_sf"/>
</dbReference>
<keyword evidence="10 11" id="KW-0998">Cell outer membrane</keyword>
<evidence type="ECO:0000256" key="4">
    <source>
        <dbReference type="ARBA" id="ARBA00022452"/>
    </source>
</evidence>
<evidence type="ECO:0000256" key="9">
    <source>
        <dbReference type="ARBA" id="ARBA00023170"/>
    </source>
</evidence>
<feature type="domain" description="TonB-dependent receptor plug" evidence="16">
    <location>
        <begin position="71"/>
        <end position="169"/>
    </location>
</feature>
<evidence type="ECO:0000256" key="7">
    <source>
        <dbReference type="ARBA" id="ARBA00023077"/>
    </source>
</evidence>